<proteinExistence type="predicted"/>
<dbReference type="EMBL" id="LR031878">
    <property type="protein sequence ID" value="VDD50714.1"/>
    <property type="molecule type" value="Genomic_DNA"/>
</dbReference>
<reference evidence="1" key="1">
    <citation type="submission" date="2018-11" db="EMBL/GenBank/DDBJ databases">
        <authorList>
            <consortium name="Genoscope - CEA"/>
            <person name="William W."/>
        </authorList>
    </citation>
    <scope>NUCLEOTIDE SEQUENCE</scope>
</reference>
<dbReference type="AlphaFoldDB" id="A0A3P6FS40"/>
<protein>
    <submittedName>
        <fullName evidence="1">Uncharacterized protein</fullName>
    </submittedName>
</protein>
<organism evidence="1">
    <name type="scientific">Brassica oleracea</name>
    <name type="common">Wild cabbage</name>
    <dbReference type="NCBI Taxonomy" id="3712"/>
    <lineage>
        <taxon>Eukaryota</taxon>
        <taxon>Viridiplantae</taxon>
        <taxon>Streptophyta</taxon>
        <taxon>Embryophyta</taxon>
        <taxon>Tracheophyta</taxon>
        <taxon>Spermatophyta</taxon>
        <taxon>Magnoliopsida</taxon>
        <taxon>eudicotyledons</taxon>
        <taxon>Gunneridae</taxon>
        <taxon>Pentapetalae</taxon>
        <taxon>rosids</taxon>
        <taxon>malvids</taxon>
        <taxon>Brassicales</taxon>
        <taxon>Brassicaceae</taxon>
        <taxon>Brassiceae</taxon>
        <taxon>Brassica</taxon>
    </lineage>
</organism>
<evidence type="ECO:0000313" key="1">
    <source>
        <dbReference type="EMBL" id="VDD50714.1"/>
    </source>
</evidence>
<accession>A0A3P6FS40</accession>
<feature type="non-terminal residue" evidence="1">
    <location>
        <position position="38"/>
    </location>
</feature>
<gene>
    <name evidence="1" type="ORF">BOLC1T03103H</name>
</gene>
<sequence>MQPTSILSKPPRFLHANRTSFMIKISPKMTQPLTKARN</sequence>
<name>A0A3P6FS40_BRAOL</name>